<dbReference type="STRING" id="1048205.AB852_15100"/>
<comment type="catalytic activity">
    <reaction evidence="4">
        <text>L-kynurenine + H2O = anthranilate + L-alanine + H(+)</text>
        <dbReference type="Rhea" id="RHEA:16813"/>
        <dbReference type="ChEBI" id="CHEBI:15377"/>
        <dbReference type="ChEBI" id="CHEBI:15378"/>
        <dbReference type="ChEBI" id="CHEBI:16567"/>
        <dbReference type="ChEBI" id="CHEBI:57959"/>
        <dbReference type="ChEBI" id="CHEBI:57972"/>
        <dbReference type="EC" id="3.7.1.3"/>
    </reaction>
</comment>
<comment type="similarity">
    <text evidence="4">Belongs to the kynureninase family.</text>
</comment>
<dbReference type="InterPro" id="IPR015422">
    <property type="entry name" value="PyrdxlP-dep_Trfase_small"/>
</dbReference>
<keyword evidence="7" id="KW-1185">Reference proteome</keyword>
<dbReference type="GO" id="GO:0030170">
    <property type="term" value="F:pyridoxal phosphate binding"/>
    <property type="evidence" value="ECO:0007669"/>
    <property type="project" value="InterPro"/>
</dbReference>
<dbReference type="EC" id="3.7.1.3" evidence="4"/>
<gene>
    <name evidence="6" type="ORF">AB852_15100</name>
</gene>
<dbReference type="GO" id="GO:0097053">
    <property type="term" value="P:L-kynurenine catabolic process"/>
    <property type="evidence" value="ECO:0007669"/>
    <property type="project" value="UniProtKB-UniPathway"/>
</dbReference>
<keyword evidence="1 4" id="KW-0662">Pyridine nucleotide biosynthesis</keyword>
<dbReference type="PANTHER" id="PTHR14084">
    <property type="entry name" value="KYNURENINASE"/>
    <property type="match status" value="1"/>
</dbReference>
<dbReference type="PIRSF" id="PIRSF038800">
    <property type="entry name" value="KYNU"/>
    <property type="match status" value="1"/>
</dbReference>
<evidence type="ECO:0000256" key="5">
    <source>
        <dbReference type="SAM" id="MobiDB-lite"/>
    </source>
</evidence>
<evidence type="ECO:0000256" key="2">
    <source>
        <dbReference type="ARBA" id="ARBA00022801"/>
    </source>
</evidence>
<keyword evidence="2 4" id="KW-0378">Hydrolase</keyword>
<comment type="subunit">
    <text evidence="4">Homodimer.</text>
</comment>
<name>A0A1Q4V829_9ACTN</name>
<dbReference type="EMBL" id="LFBV01000003">
    <property type="protein sequence ID" value="OKH94001.1"/>
    <property type="molecule type" value="Genomic_DNA"/>
</dbReference>
<evidence type="ECO:0000256" key="3">
    <source>
        <dbReference type="ARBA" id="ARBA00022898"/>
    </source>
</evidence>
<dbReference type="Proteomes" id="UP000186455">
    <property type="component" value="Unassembled WGS sequence"/>
</dbReference>
<dbReference type="UniPathway" id="UPA00334">
    <property type="reaction ID" value="UER00455"/>
</dbReference>
<dbReference type="UniPathway" id="UPA00253">
    <property type="reaction ID" value="UER00329"/>
</dbReference>
<sequence>MESTREWAEKQDSEDPLSSFRAEFDLPPGVIQLNGNSLGPLHGGVPEALDRVVRREWGEHLIRGWSEDGWWDAPVRVGDRIGRLIGAGPGQTVVGESTSVQLFNALTAAARLRPERTVLVSDAANFPTDRYLAASVARTLGLRLVETTVDGLPGVLARHRGEVGPVLCGAVDFRTGELWDLVRTTAEVRAAGGIAVWDLSHAAGAVPVEVDAAGVDLAVGCGYKYLSGGPGAPAFLYAAARHHDRLDLPLTGWHGHVRPFDMADEFVPAPGIDRARTGTPHILSLLALEAALVPLERAGVAAVREKSLRLGDLLVRLLADRLPAPARPEVVTPAAHHRRGSHLALRCPEASSVSAALMERGIVTDARPPDLLRLCLNGLYVSYTDVFDAVTALGDVRKEMSG</sequence>
<dbReference type="GO" id="GO:0009435">
    <property type="term" value="P:NAD+ biosynthetic process"/>
    <property type="evidence" value="ECO:0007669"/>
    <property type="project" value="UniProtKB-UniPathway"/>
</dbReference>
<dbReference type="AlphaFoldDB" id="A0A1Q4V829"/>
<organism evidence="6 7">
    <name type="scientific">Streptomyces uncialis</name>
    <dbReference type="NCBI Taxonomy" id="1048205"/>
    <lineage>
        <taxon>Bacteria</taxon>
        <taxon>Bacillati</taxon>
        <taxon>Actinomycetota</taxon>
        <taxon>Actinomycetes</taxon>
        <taxon>Kitasatosporales</taxon>
        <taxon>Streptomycetaceae</taxon>
        <taxon>Streptomyces</taxon>
    </lineage>
</organism>
<feature type="compositionally biased region" description="Basic and acidic residues" evidence="5">
    <location>
        <begin position="1"/>
        <end position="13"/>
    </location>
</feature>
<evidence type="ECO:0000256" key="4">
    <source>
        <dbReference type="PIRNR" id="PIRNR038800"/>
    </source>
</evidence>
<evidence type="ECO:0000313" key="7">
    <source>
        <dbReference type="Proteomes" id="UP000186455"/>
    </source>
</evidence>
<comment type="pathway">
    <text evidence="4">Amino-acid degradation; L-kynurenine degradation; L-alanine and anthranilate from L-kynurenine: step 1/1.</text>
</comment>
<protein>
    <recommendedName>
        <fullName evidence="4">Kynureninase</fullName>
        <ecNumber evidence="4">3.7.1.3</ecNumber>
    </recommendedName>
</protein>
<comment type="catalytic activity">
    <reaction evidence="4">
        <text>3-hydroxy-L-kynurenine + H2O = 3-hydroxyanthranilate + L-alanine + H(+)</text>
        <dbReference type="Rhea" id="RHEA:25143"/>
        <dbReference type="ChEBI" id="CHEBI:15377"/>
        <dbReference type="ChEBI" id="CHEBI:15378"/>
        <dbReference type="ChEBI" id="CHEBI:36559"/>
        <dbReference type="ChEBI" id="CHEBI:57972"/>
        <dbReference type="ChEBI" id="CHEBI:58125"/>
        <dbReference type="EC" id="3.7.1.3"/>
    </reaction>
</comment>
<evidence type="ECO:0000313" key="6">
    <source>
        <dbReference type="EMBL" id="OKH94001.1"/>
    </source>
</evidence>
<comment type="cofactor">
    <cofactor evidence="4">
        <name>pyridoxal 5'-phosphate</name>
        <dbReference type="ChEBI" id="CHEBI:597326"/>
    </cofactor>
</comment>
<dbReference type="SUPFAM" id="SSF53383">
    <property type="entry name" value="PLP-dependent transferases"/>
    <property type="match status" value="1"/>
</dbReference>
<dbReference type="InterPro" id="IPR015421">
    <property type="entry name" value="PyrdxlP-dep_Trfase_major"/>
</dbReference>
<dbReference type="Pfam" id="PF22580">
    <property type="entry name" value="KYNU_C"/>
    <property type="match status" value="1"/>
</dbReference>
<reference evidence="6 7" key="1">
    <citation type="submission" date="2015-06" db="EMBL/GenBank/DDBJ databases">
        <title>Cloning and characterization of the uncialamcin biosynthetic gene cluster.</title>
        <authorList>
            <person name="Yan X."/>
            <person name="Huang T."/>
            <person name="Ge H."/>
            <person name="Shen B."/>
        </authorList>
    </citation>
    <scope>NUCLEOTIDE SEQUENCE [LARGE SCALE GENOMIC DNA]</scope>
    <source>
        <strain evidence="6 7">DCA2648</strain>
    </source>
</reference>
<proteinExistence type="inferred from homology"/>
<evidence type="ECO:0000256" key="1">
    <source>
        <dbReference type="ARBA" id="ARBA00022642"/>
    </source>
</evidence>
<comment type="caution">
    <text evidence="6">The sequence shown here is derived from an EMBL/GenBank/DDBJ whole genome shotgun (WGS) entry which is preliminary data.</text>
</comment>
<dbReference type="InterPro" id="IPR015424">
    <property type="entry name" value="PyrdxlP-dep_Trfase"/>
</dbReference>
<comment type="pathway">
    <text evidence="4">Cofactor biosynthesis; NAD(+) biosynthesis; quinolinate from L-kynurenine: step 2/3.</text>
</comment>
<dbReference type="GO" id="GO:0005737">
    <property type="term" value="C:cytoplasm"/>
    <property type="evidence" value="ECO:0007669"/>
    <property type="project" value="InterPro"/>
</dbReference>
<dbReference type="GO" id="GO:0030429">
    <property type="term" value="F:kynureninase activity"/>
    <property type="evidence" value="ECO:0007669"/>
    <property type="project" value="UniProtKB-EC"/>
</dbReference>
<dbReference type="GO" id="GO:0019441">
    <property type="term" value="P:L-tryptophan catabolic process to kynurenine"/>
    <property type="evidence" value="ECO:0007669"/>
    <property type="project" value="TreeGrafter"/>
</dbReference>
<dbReference type="RefSeq" id="WP_079184628.1">
    <property type="nucleotide sequence ID" value="NZ_LFBV01000003.1"/>
</dbReference>
<dbReference type="PANTHER" id="PTHR14084:SF0">
    <property type="entry name" value="KYNURENINASE"/>
    <property type="match status" value="1"/>
</dbReference>
<accession>A0A1Q4V829</accession>
<dbReference type="GO" id="GO:0043420">
    <property type="term" value="P:anthranilate metabolic process"/>
    <property type="evidence" value="ECO:0007669"/>
    <property type="project" value="TreeGrafter"/>
</dbReference>
<feature type="region of interest" description="Disordered" evidence="5">
    <location>
        <begin position="1"/>
        <end position="20"/>
    </location>
</feature>
<comment type="function">
    <text evidence="4">Catalyzes the cleavage of L-kynurenine (L-Kyn) and L-3-hydroxykynurenine (L-3OHKyn) into anthranilic acid (AA) and 3-hydroxyanthranilic acid (3-OHAA), respectively.</text>
</comment>
<dbReference type="Gene3D" id="3.90.1150.10">
    <property type="entry name" value="Aspartate Aminotransferase, domain 1"/>
    <property type="match status" value="1"/>
</dbReference>
<dbReference type="InterPro" id="IPR010111">
    <property type="entry name" value="Kynureninase"/>
</dbReference>
<keyword evidence="3 4" id="KW-0663">Pyridoxal phosphate</keyword>
<dbReference type="Gene3D" id="3.40.640.10">
    <property type="entry name" value="Type I PLP-dependent aspartate aminotransferase-like (Major domain)"/>
    <property type="match status" value="1"/>
</dbReference>